<evidence type="ECO:0000259" key="1">
    <source>
        <dbReference type="Pfam" id="PF12804"/>
    </source>
</evidence>
<dbReference type="InterPro" id="IPR025877">
    <property type="entry name" value="MobA-like_NTP_Trfase"/>
</dbReference>
<name>A0A4S3M3S2_9FLAO</name>
<dbReference type="OrthoDB" id="9779263at2"/>
<dbReference type="SUPFAM" id="SSF53448">
    <property type="entry name" value="Nucleotide-diphospho-sugar transferases"/>
    <property type="match status" value="1"/>
</dbReference>
<gene>
    <name evidence="2" type="ORF">E7Z59_05725</name>
</gene>
<evidence type="ECO:0000313" key="3">
    <source>
        <dbReference type="Proteomes" id="UP000305939"/>
    </source>
</evidence>
<dbReference type="InterPro" id="IPR029044">
    <property type="entry name" value="Nucleotide-diphossugar_trans"/>
</dbReference>
<comment type="caution">
    <text evidence="2">The sequence shown here is derived from an EMBL/GenBank/DDBJ whole genome shotgun (WGS) entry which is preliminary data.</text>
</comment>
<dbReference type="EMBL" id="SSMC01000001">
    <property type="protein sequence ID" value="THD69824.1"/>
    <property type="molecule type" value="Genomic_DNA"/>
</dbReference>
<reference evidence="2 3" key="1">
    <citation type="submission" date="2019-04" db="EMBL/GenBank/DDBJ databases">
        <title>Draft genome sequence of Robertkochia marina CC-AMO-30D.</title>
        <authorList>
            <person name="Hameed A."/>
            <person name="Lin S.-Y."/>
            <person name="Shahina M."/>
            <person name="Lai W.-A."/>
            <person name="Young C.-C."/>
        </authorList>
    </citation>
    <scope>NUCLEOTIDE SEQUENCE [LARGE SCALE GENOMIC DNA]</scope>
    <source>
        <strain evidence="2 3">CC-AMO-30D</strain>
    </source>
</reference>
<dbReference type="Gene3D" id="3.90.550.10">
    <property type="entry name" value="Spore Coat Polysaccharide Biosynthesis Protein SpsA, Chain A"/>
    <property type="match status" value="1"/>
</dbReference>
<proteinExistence type="predicted"/>
<dbReference type="CDD" id="cd04182">
    <property type="entry name" value="GT_2_like_f"/>
    <property type="match status" value="1"/>
</dbReference>
<accession>A0A4S3M3S2</accession>
<dbReference type="GO" id="GO:0016779">
    <property type="term" value="F:nucleotidyltransferase activity"/>
    <property type="evidence" value="ECO:0007669"/>
    <property type="project" value="UniProtKB-ARBA"/>
</dbReference>
<protein>
    <submittedName>
        <fullName evidence="2">Nucleotidyltransferase family protein</fullName>
    </submittedName>
</protein>
<sequence>MNMASSKRSDIALLILAAGESKRMGQAKQLLPWGETTLLGQALEQALKTPITRKYLLLGARAEHIMQEVDLTGFIPLINPDWEEGMGTGIAFATRKMLNDLPDLKGVLIMLADQPEVNSDLLTAMLDQFDASEMPVLACAYEKKAGVPAIISGAHMKQLTSFQGDTGARKLFKTISDQLELFELNESLQDIDDPETYRRLHDSYFKP</sequence>
<dbReference type="AlphaFoldDB" id="A0A4S3M3S2"/>
<organism evidence="2 3">
    <name type="scientific">Robertkochia marina</name>
    <dbReference type="NCBI Taxonomy" id="1227945"/>
    <lineage>
        <taxon>Bacteria</taxon>
        <taxon>Pseudomonadati</taxon>
        <taxon>Bacteroidota</taxon>
        <taxon>Flavobacteriia</taxon>
        <taxon>Flavobacteriales</taxon>
        <taxon>Flavobacteriaceae</taxon>
        <taxon>Robertkochia</taxon>
    </lineage>
</organism>
<dbReference type="PANTHER" id="PTHR43777:SF1">
    <property type="entry name" value="MOLYBDENUM COFACTOR CYTIDYLYLTRANSFERASE"/>
    <property type="match status" value="1"/>
</dbReference>
<feature type="domain" description="MobA-like NTP transferase" evidence="1">
    <location>
        <begin position="14"/>
        <end position="174"/>
    </location>
</feature>
<dbReference type="PANTHER" id="PTHR43777">
    <property type="entry name" value="MOLYBDENUM COFACTOR CYTIDYLYLTRANSFERASE"/>
    <property type="match status" value="1"/>
</dbReference>
<dbReference type="Proteomes" id="UP000305939">
    <property type="component" value="Unassembled WGS sequence"/>
</dbReference>
<keyword evidence="3" id="KW-1185">Reference proteome</keyword>
<evidence type="ECO:0000313" key="2">
    <source>
        <dbReference type="EMBL" id="THD69824.1"/>
    </source>
</evidence>
<dbReference type="Pfam" id="PF12804">
    <property type="entry name" value="NTP_transf_3"/>
    <property type="match status" value="1"/>
</dbReference>
<keyword evidence="2" id="KW-0808">Transferase</keyword>